<dbReference type="AlphaFoldDB" id="A0AAD7HZE9"/>
<keyword evidence="3" id="KW-1185">Reference proteome</keyword>
<evidence type="ECO:0000256" key="1">
    <source>
        <dbReference type="SAM" id="MobiDB-lite"/>
    </source>
</evidence>
<evidence type="ECO:0000313" key="2">
    <source>
        <dbReference type="EMBL" id="KAJ7731579.1"/>
    </source>
</evidence>
<sequence length="710" mass="80280">MSGTDPFVQRETKEAHTIQSMEISRPGGDMVAEHMKHFFALNSITSWGLVERFLVAKVAQPSPSIFLEFLVHMDIRTLTAMAATCKLYYARVQELIHGSFSQQFASWDLSSDSARFLLDQTETLLSGFAANQLIFPSRQFSPEPVQFFDFYIPVVALRAIMRYYGGHTIHTGLSLFNHKYIPLKKVDHIAMTHGCPLSTRMFETKLKVKAEFSAGDFAYDWVVAYLEKHRVWNESRSFKVVARNPALRPYPSSNLGKVDGHPDPVRTSYRSKSFFIPMEELLDVNCYGAGIGISWMNLCPQREISALLPRSTGNRNRWVFHKSMPTRHQSGNQSGALLTAHFPQADLAHDWMLEYLVRTSINTSATFLMIPRRSSNALTGIMDLNVTTKQSDLGWGTGPRDFVRYMPVPDSLQRFLFTSPRTGSTWLQQEASNRSRSDTDLFDGPQIETSRDSAGLSFGSILNFLLRPQSWPNKRKILATPPFPYTLHPSSSFSACRSLGPVAVPSSDSCHRQTETAFLQSRGSIGSDRLRKAEIFGTGNVESDCSPYRQRMHVIFMAVRSPDGHVEYDIKETILADAKDFLASEKRYNINMAGIPHRCEPLYSISKKWCTRLENWVLRETQWSFHSCCILLIEDIECAFPSRDDMDDDDEEPQKDQHGNSMKHHTPPNVILPKSAVTLSGLLNVLDSVSSEEGRLTFATVGHIYPLTIM</sequence>
<protein>
    <submittedName>
        <fullName evidence="2">Uncharacterized protein</fullName>
    </submittedName>
</protein>
<reference evidence="2" key="1">
    <citation type="submission" date="2023-03" db="EMBL/GenBank/DDBJ databases">
        <title>Massive genome expansion in bonnet fungi (Mycena s.s.) driven by repeated elements and novel gene families across ecological guilds.</title>
        <authorList>
            <consortium name="Lawrence Berkeley National Laboratory"/>
            <person name="Harder C.B."/>
            <person name="Miyauchi S."/>
            <person name="Viragh M."/>
            <person name="Kuo A."/>
            <person name="Thoen E."/>
            <person name="Andreopoulos B."/>
            <person name="Lu D."/>
            <person name="Skrede I."/>
            <person name="Drula E."/>
            <person name="Henrissat B."/>
            <person name="Morin E."/>
            <person name="Kohler A."/>
            <person name="Barry K."/>
            <person name="LaButti K."/>
            <person name="Morin E."/>
            <person name="Salamov A."/>
            <person name="Lipzen A."/>
            <person name="Mereny Z."/>
            <person name="Hegedus B."/>
            <person name="Baldrian P."/>
            <person name="Stursova M."/>
            <person name="Weitz H."/>
            <person name="Taylor A."/>
            <person name="Grigoriev I.V."/>
            <person name="Nagy L.G."/>
            <person name="Martin F."/>
            <person name="Kauserud H."/>
        </authorList>
    </citation>
    <scope>NUCLEOTIDE SEQUENCE</scope>
    <source>
        <strain evidence="2">CBHHK188m</strain>
    </source>
</reference>
<organism evidence="2 3">
    <name type="scientific">Mycena maculata</name>
    <dbReference type="NCBI Taxonomy" id="230809"/>
    <lineage>
        <taxon>Eukaryota</taxon>
        <taxon>Fungi</taxon>
        <taxon>Dikarya</taxon>
        <taxon>Basidiomycota</taxon>
        <taxon>Agaricomycotina</taxon>
        <taxon>Agaricomycetes</taxon>
        <taxon>Agaricomycetidae</taxon>
        <taxon>Agaricales</taxon>
        <taxon>Marasmiineae</taxon>
        <taxon>Mycenaceae</taxon>
        <taxon>Mycena</taxon>
    </lineage>
</organism>
<evidence type="ECO:0000313" key="3">
    <source>
        <dbReference type="Proteomes" id="UP001215280"/>
    </source>
</evidence>
<accession>A0AAD7HZE9</accession>
<gene>
    <name evidence="2" type="ORF">DFH07DRAFT_781238</name>
</gene>
<name>A0AAD7HZE9_9AGAR</name>
<comment type="caution">
    <text evidence="2">The sequence shown here is derived from an EMBL/GenBank/DDBJ whole genome shotgun (WGS) entry which is preliminary data.</text>
</comment>
<dbReference type="EMBL" id="JARJLG010000182">
    <property type="protein sequence ID" value="KAJ7731579.1"/>
    <property type="molecule type" value="Genomic_DNA"/>
</dbReference>
<dbReference type="Proteomes" id="UP001215280">
    <property type="component" value="Unassembled WGS sequence"/>
</dbReference>
<dbReference type="InterPro" id="IPR027417">
    <property type="entry name" value="P-loop_NTPase"/>
</dbReference>
<proteinExistence type="predicted"/>
<feature type="region of interest" description="Disordered" evidence="1">
    <location>
        <begin position="643"/>
        <end position="670"/>
    </location>
</feature>
<dbReference type="Gene3D" id="3.40.50.300">
    <property type="entry name" value="P-loop containing nucleotide triphosphate hydrolases"/>
    <property type="match status" value="1"/>
</dbReference>